<feature type="transmembrane region" description="Helical" evidence="6">
    <location>
        <begin position="384"/>
        <end position="404"/>
    </location>
</feature>
<keyword evidence="3 6" id="KW-0812">Transmembrane</keyword>
<feature type="transmembrane region" description="Helical" evidence="6">
    <location>
        <begin position="176"/>
        <end position="197"/>
    </location>
</feature>
<keyword evidence="5 6" id="KW-0472">Membrane</keyword>
<dbReference type="Pfam" id="PF01943">
    <property type="entry name" value="Polysacc_synt"/>
    <property type="match status" value="1"/>
</dbReference>
<dbReference type="InterPro" id="IPR050833">
    <property type="entry name" value="Poly_Biosynth_Transport"/>
</dbReference>
<evidence type="ECO:0000256" key="6">
    <source>
        <dbReference type="SAM" id="Phobius"/>
    </source>
</evidence>
<name>A0ABT4RSH0_9ACTN</name>
<feature type="transmembrane region" description="Helical" evidence="6">
    <location>
        <begin position="108"/>
        <end position="129"/>
    </location>
</feature>
<feature type="transmembrane region" description="Helical" evidence="6">
    <location>
        <begin position="357"/>
        <end position="378"/>
    </location>
</feature>
<accession>A0ABT4RSH0</accession>
<dbReference type="PANTHER" id="PTHR30250">
    <property type="entry name" value="PST FAMILY PREDICTED COLANIC ACID TRANSPORTER"/>
    <property type="match status" value="1"/>
</dbReference>
<feature type="transmembrane region" description="Helical" evidence="6">
    <location>
        <begin position="440"/>
        <end position="458"/>
    </location>
</feature>
<reference evidence="7" key="1">
    <citation type="submission" date="2022-10" db="EMBL/GenBank/DDBJ databases">
        <title>The WGS of Solirubrobacter sp. CPCC 204708.</title>
        <authorList>
            <person name="Jiang Z."/>
        </authorList>
    </citation>
    <scope>NUCLEOTIDE SEQUENCE</scope>
    <source>
        <strain evidence="7">CPCC 204708</strain>
    </source>
</reference>
<feature type="transmembrane region" description="Helical" evidence="6">
    <location>
        <begin position="150"/>
        <end position="170"/>
    </location>
</feature>
<gene>
    <name evidence="7" type="ORF">OJ962_27780</name>
</gene>
<evidence type="ECO:0000256" key="3">
    <source>
        <dbReference type="ARBA" id="ARBA00022692"/>
    </source>
</evidence>
<evidence type="ECO:0000313" key="8">
    <source>
        <dbReference type="Proteomes" id="UP001147700"/>
    </source>
</evidence>
<feature type="transmembrane region" description="Helical" evidence="6">
    <location>
        <begin position="291"/>
        <end position="309"/>
    </location>
</feature>
<proteinExistence type="predicted"/>
<comment type="subcellular location">
    <subcellularLocation>
        <location evidence="1">Cell membrane</location>
        <topology evidence="1">Multi-pass membrane protein</topology>
    </subcellularLocation>
</comment>
<keyword evidence="2" id="KW-1003">Cell membrane</keyword>
<dbReference type="CDD" id="cd13128">
    <property type="entry name" value="MATE_Wzx_like"/>
    <property type="match status" value="1"/>
</dbReference>
<dbReference type="EMBL" id="JAPCID010000054">
    <property type="protein sequence ID" value="MDA0141328.1"/>
    <property type="molecule type" value="Genomic_DNA"/>
</dbReference>
<keyword evidence="4 6" id="KW-1133">Transmembrane helix</keyword>
<feature type="transmembrane region" description="Helical" evidence="6">
    <location>
        <begin position="416"/>
        <end position="434"/>
    </location>
</feature>
<feature type="transmembrane region" description="Helical" evidence="6">
    <location>
        <begin position="329"/>
        <end position="350"/>
    </location>
</feature>
<protein>
    <submittedName>
        <fullName evidence="7">Flippase</fullName>
    </submittedName>
</protein>
<evidence type="ECO:0000256" key="5">
    <source>
        <dbReference type="ARBA" id="ARBA00023136"/>
    </source>
</evidence>
<evidence type="ECO:0000313" key="7">
    <source>
        <dbReference type="EMBL" id="MDA0141328.1"/>
    </source>
</evidence>
<dbReference type="Proteomes" id="UP001147700">
    <property type="component" value="Unassembled WGS sequence"/>
</dbReference>
<evidence type="ECO:0000256" key="4">
    <source>
        <dbReference type="ARBA" id="ARBA00022989"/>
    </source>
</evidence>
<dbReference type="InterPro" id="IPR002797">
    <property type="entry name" value="Polysacc_synth"/>
</dbReference>
<evidence type="ECO:0000256" key="1">
    <source>
        <dbReference type="ARBA" id="ARBA00004651"/>
    </source>
</evidence>
<feature type="transmembrane region" description="Helical" evidence="6">
    <location>
        <begin position="41"/>
        <end position="60"/>
    </location>
</feature>
<comment type="caution">
    <text evidence="7">The sequence shown here is derived from an EMBL/GenBank/DDBJ whole genome shotgun (WGS) entry which is preliminary data.</text>
</comment>
<feature type="transmembrane region" description="Helical" evidence="6">
    <location>
        <begin position="251"/>
        <end position="270"/>
    </location>
</feature>
<feature type="transmembrane region" description="Helical" evidence="6">
    <location>
        <begin position="12"/>
        <end position="35"/>
    </location>
</feature>
<feature type="transmembrane region" description="Helical" evidence="6">
    <location>
        <begin position="209"/>
        <end position="231"/>
    </location>
</feature>
<sequence>MTGARTIARNALVVSAAQVLGKLASLGFYVAMARVLGEQGFGAYTFALALAQVTTIFASFGIDEWTGKTVARDPQAAPRLITDGLLVKAVVGVAGCVAAVLFTRIGGYSASVQAAVALLALGTLAELFMNTFNATFQGLDDLRWPAAAAMIERAAIGIFGIVALLAGAGIVVVAAIYLACALAAAALVAARLAAVGVRPERSPSAARSFALVKMTFTIGLTILLNTALFRIDTVLLSVIKDNAAVGFYGAAYRLLESPLFVAYALTGALLPSLSRASRTSSPPVGEYVTTGLKLILCLMAPLGTAYALLAEPLVDLVYGSDYAPAIPAVRLLGGAAALYGVGYFASLVLIAQGRQRILPVVVAGVLAFNVVANLILIPSLSFRGAALVTSLSELLLAAAFLVYVVRVVGRLPAGRILSGPLAGCAAIALVVLLIGPTVAALIVAPVVYVAVLVAVERWRYPEDARRVWATLRRS</sequence>
<organism evidence="7 8">
    <name type="scientific">Solirubrobacter deserti</name>
    <dbReference type="NCBI Taxonomy" id="2282478"/>
    <lineage>
        <taxon>Bacteria</taxon>
        <taxon>Bacillati</taxon>
        <taxon>Actinomycetota</taxon>
        <taxon>Thermoleophilia</taxon>
        <taxon>Solirubrobacterales</taxon>
        <taxon>Solirubrobacteraceae</taxon>
        <taxon>Solirubrobacter</taxon>
    </lineage>
</organism>
<dbReference type="PANTHER" id="PTHR30250:SF11">
    <property type="entry name" value="O-ANTIGEN TRANSPORTER-RELATED"/>
    <property type="match status" value="1"/>
</dbReference>
<keyword evidence="8" id="KW-1185">Reference proteome</keyword>
<evidence type="ECO:0000256" key="2">
    <source>
        <dbReference type="ARBA" id="ARBA00022475"/>
    </source>
</evidence>
<feature type="transmembrane region" description="Helical" evidence="6">
    <location>
        <begin position="80"/>
        <end position="102"/>
    </location>
</feature>